<dbReference type="Pfam" id="PF00249">
    <property type="entry name" value="Myb_DNA-binding"/>
    <property type="match status" value="1"/>
</dbReference>
<evidence type="ECO:0000256" key="7">
    <source>
        <dbReference type="ARBA" id="ARBA00023125"/>
    </source>
</evidence>
<dbReference type="Gene3D" id="1.10.10.60">
    <property type="entry name" value="Homeodomain-like"/>
    <property type="match status" value="1"/>
</dbReference>
<keyword evidence="4" id="KW-0932">Cytokinin signaling pathway</keyword>
<dbReference type="GO" id="GO:0009736">
    <property type="term" value="P:cytokinin-activated signaling pathway"/>
    <property type="evidence" value="ECO:0007669"/>
    <property type="project" value="UniProtKB-KW"/>
</dbReference>
<dbReference type="Proteomes" id="UP000694886">
    <property type="component" value="Chromosome 1"/>
</dbReference>
<reference evidence="15" key="1">
    <citation type="journal article" date="1997" name="Nucleic Acids Res.">
        <title>tRNAscan-SE: a program for improved detection of transfer RNA genes in genomic sequence.</title>
        <authorList>
            <person name="Lowe T.M."/>
            <person name="Eddy S.R."/>
        </authorList>
    </citation>
    <scope>NUCLEOTIDE SEQUENCE [LARGE SCALE GENOMIC DNA]</scope>
    <source>
        <strain evidence="15">r\B97-61/B2</strain>
    </source>
</reference>
<feature type="modified residue" description="4-aspartylphosphate" evidence="11">
    <location>
        <position position="83"/>
    </location>
</feature>
<evidence type="ECO:0000313" key="16">
    <source>
        <dbReference type="RefSeq" id="XP_017973701.1"/>
    </source>
</evidence>
<dbReference type="InterPro" id="IPR017930">
    <property type="entry name" value="Myb_dom"/>
</dbReference>
<dbReference type="RefSeq" id="XP_017973701.1">
    <property type="nucleotide sequence ID" value="XM_018118212.1"/>
</dbReference>
<keyword evidence="7" id="KW-0238">DNA-binding</keyword>
<dbReference type="InterPro" id="IPR006447">
    <property type="entry name" value="Myb_dom_plants"/>
</dbReference>
<dbReference type="InterPro" id="IPR001789">
    <property type="entry name" value="Sig_transdc_resp-reg_receiver"/>
</dbReference>
<dbReference type="PANTHER" id="PTHR43874">
    <property type="entry name" value="TWO-COMPONENT RESPONSE REGULATOR"/>
    <property type="match status" value="1"/>
</dbReference>
<dbReference type="InterPro" id="IPR045279">
    <property type="entry name" value="ARR-like"/>
</dbReference>
<dbReference type="NCBIfam" id="TIGR01557">
    <property type="entry name" value="myb_SHAQKYF"/>
    <property type="match status" value="1"/>
</dbReference>
<comment type="similarity">
    <text evidence="2">Belongs to the ARR family. Type-B subfamily.</text>
</comment>
<evidence type="ECO:0000256" key="2">
    <source>
        <dbReference type="ARBA" id="ARBA00006015"/>
    </source>
</evidence>
<proteinExistence type="inferred from homology"/>
<dbReference type="AlphaFoldDB" id="A0AB32W4J4"/>
<dbReference type="GO" id="GO:0005634">
    <property type="term" value="C:nucleus"/>
    <property type="evidence" value="ECO:0007669"/>
    <property type="project" value="UniProtKB-SubCell"/>
</dbReference>
<sequence length="325" mass="37026">MDEQNIQISLLKNGCADKVNNSVVGEFPAGLKILIVDDSRTCLLVLEIMLRKLLYEVTTCRLAKDALALLREDNERFDIVICDLHMPEMDGLKLLDIIGLEMDLPVVMMSADDKRGVIMKGIIHGACDYLVKPVRLDSIRFIWQHVVRRKRRSLGEFQQPGNNVNDRLLKLEQAKDADQMPARDKGSLQSLKRTREDEDEDEDDGEFSDEVTTTKKPRMIWTQELHDMFVAAVNQLGRDKAVPKKILERMQAMNVTGLTRANIASHLQKYRMHLQKVGEPSTENRDLNAFFEQASSIHQRNLQAQPTVASCHQLPLQNLMAPQSK</sequence>
<feature type="domain" description="HTH myb-type" evidence="14">
    <location>
        <begin position="221"/>
        <end position="275"/>
    </location>
</feature>
<feature type="region of interest" description="Disordered" evidence="12">
    <location>
        <begin position="173"/>
        <end position="212"/>
    </location>
</feature>
<protein>
    <submittedName>
        <fullName evidence="16">Two-component response regulator ARR1</fullName>
    </submittedName>
</protein>
<dbReference type="PIRSF" id="PIRSF036392">
    <property type="entry name" value="RR_ARR_type-B"/>
    <property type="match status" value="1"/>
</dbReference>
<dbReference type="InterPro" id="IPR011006">
    <property type="entry name" value="CheY-like_superfamily"/>
</dbReference>
<dbReference type="KEGG" id="tcc:18613636"/>
<evidence type="ECO:0000256" key="5">
    <source>
        <dbReference type="ARBA" id="ARBA00023012"/>
    </source>
</evidence>
<dbReference type="FunFam" id="1.10.10.60:FF:000007">
    <property type="entry name" value="Two-component response regulator"/>
    <property type="match status" value="1"/>
</dbReference>
<gene>
    <name evidence="16" type="primary">LOC18613636</name>
</gene>
<evidence type="ECO:0000256" key="1">
    <source>
        <dbReference type="ARBA" id="ARBA00004123"/>
    </source>
</evidence>
<evidence type="ECO:0000313" key="15">
    <source>
        <dbReference type="Proteomes" id="UP000694886"/>
    </source>
</evidence>
<dbReference type="Gene3D" id="3.40.50.2300">
    <property type="match status" value="1"/>
</dbReference>
<evidence type="ECO:0000256" key="4">
    <source>
        <dbReference type="ARBA" id="ARBA00022864"/>
    </source>
</evidence>
<dbReference type="CDD" id="cd17584">
    <property type="entry name" value="REC_typeB_ARR-like"/>
    <property type="match status" value="1"/>
</dbReference>
<dbReference type="GO" id="GO:0003677">
    <property type="term" value="F:DNA binding"/>
    <property type="evidence" value="ECO:0007669"/>
    <property type="project" value="UniProtKB-KW"/>
</dbReference>
<reference evidence="16" key="2">
    <citation type="submission" date="2025-08" db="UniProtKB">
        <authorList>
            <consortium name="RefSeq"/>
        </authorList>
    </citation>
    <scope>IDENTIFICATION</scope>
</reference>
<evidence type="ECO:0000259" key="13">
    <source>
        <dbReference type="PROSITE" id="PS50110"/>
    </source>
</evidence>
<dbReference type="Pfam" id="PF00072">
    <property type="entry name" value="Response_reg"/>
    <property type="match status" value="1"/>
</dbReference>
<evidence type="ECO:0000256" key="8">
    <source>
        <dbReference type="ARBA" id="ARBA00023159"/>
    </source>
</evidence>
<dbReference type="SMART" id="SM00448">
    <property type="entry name" value="REC"/>
    <property type="match status" value="1"/>
</dbReference>
<dbReference type="SUPFAM" id="SSF52172">
    <property type="entry name" value="CheY-like"/>
    <property type="match status" value="1"/>
</dbReference>
<evidence type="ECO:0000256" key="6">
    <source>
        <dbReference type="ARBA" id="ARBA00023015"/>
    </source>
</evidence>
<dbReference type="InterPro" id="IPR001005">
    <property type="entry name" value="SANT/Myb"/>
</dbReference>
<dbReference type="PROSITE" id="PS51294">
    <property type="entry name" value="HTH_MYB"/>
    <property type="match status" value="1"/>
</dbReference>
<keyword evidence="6" id="KW-0805">Transcription regulation</keyword>
<evidence type="ECO:0000256" key="9">
    <source>
        <dbReference type="ARBA" id="ARBA00023163"/>
    </source>
</evidence>
<dbReference type="SUPFAM" id="SSF46689">
    <property type="entry name" value="Homeodomain-like"/>
    <property type="match status" value="1"/>
</dbReference>
<evidence type="ECO:0000256" key="11">
    <source>
        <dbReference type="PROSITE-ProRule" id="PRU00169"/>
    </source>
</evidence>
<dbReference type="PROSITE" id="PS50110">
    <property type="entry name" value="RESPONSE_REGULATORY"/>
    <property type="match status" value="1"/>
</dbReference>
<dbReference type="Gramene" id="Tc01v2_t025660.1">
    <property type="protein sequence ID" value="Tc01v2_p025660.1"/>
    <property type="gene ID" value="Tc01v2_g025660"/>
</dbReference>
<feature type="compositionally biased region" description="Basic and acidic residues" evidence="12">
    <location>
        <begin position="173"/>
        <end position="186"/>
    </location>
</feature>
<name>A0AB32W4J4_THECC</name>
<dbReference type="InterPro" id="IPR017053">
    <property type="entry name" value="Response_reg_B-typ_pln"/>
</dbReference>
<keyword evidence="3 11" id="KW-0597">Phosphoprotein</keyword>
<dbReference type="PANTHER" id="PTHR43874:SF63">
    <property type="entry name" value="RESPONSE REGULATORY DOMAIN-CONTAINING PROTEIN"/>
    <property type="match status" value="1"/>
</dbReference>
<evidence type="ECO:0000256" key="3">
    <source>
        <dbReference type="ARBA" id="ARBA00022553"/>
    </source>
</evidence>
<organism evidence="15 16">
    <name type="scientific">Theobroma cacao</name>
    <name type="common">Cacao</name>
    <name type="synonym">Cocoa</name>
    <dbReference type="NCBI Taxonomy" id="3641"/>
    <lineage>
        <taxon>Eukaryota</taxon>
        <taxon>Viridiplantae</taxon>
        <taxon>Streptophyta</taxon>
        <taxon>Embryophyta</taxon>
        <taxon>Tracheophyta</taxon>
        <taxon>Spermatophyta</taxon>
        <taxon>Magnoliopsida</taxon>
        <taxon>eudicotyledons</taxon>
        <taxon>Gunneridae</taxon>
        <taxon>Pentapetalae</taxon>
        <taxon>rosids</taxon>
        <taxon>malvids</taxon>
        <taxon>Malvales</taxon>
        <taxon>Malvaceae</taxon>
        <taxon>Byttnerioideae</taxon>
        <taxon>Theobroma</taxon>
    </lineage>
</organism>
<feature type="compositionally biased region" description="Acidic residues" evidence="12">
    <location>
        <begin position="197"/>
        <end position="209"/>
    </location>
</feature>
<keyword evidence="8" id="KW-0010">Activator</keyword>
<evidence type="ECO:0000259" key="14">
    <source>
        <dbReference type="PROSITE" id="PS51294"/>
    </source>
</evidence>
<dbReference type="InterPro" id="IPR009057">
    <property type="entry name" value="Homeodomain-like_sf"/>
</dbReference>
<keyword evidence="9" id="KW-0804">Transcription</keyword>
<evidence type="ECO:0000256" key="12">
    <source>
        <dbReference type="SAM" id="MobiDB-lite"/>
    </source>
</evidence>
<dbReference type="GeneID" id="18613636"/>
<dbReference type="GO" id="GO:0003700">
    <property type="term" value="F:DNA-binding transcription factor activity"/>
    <property type="evidence" value="ECO:0007669"/>
    <property type="project" value="InterPro"/>
</dbReference>
<evidence type="ECO:0000256" key="10">
    <source>
        <dbReference type="ARBA" id="ARBA00023242"/>
    </source>
</evidence>
<comment type="subcellular location">
    <subcellularLocation>
        <location evidence="1">Nucleus</location>
    </subcellularLocation>
</comment>
<keyword evidence="10" id="KW-0539">Nucleus</keyword>
<accession>A0AB32W4J4</accession>
<dbReference type="GO" id="GO:0000160">
    <property type="term" value="P:phosphorelay signal transduction system"/>
    <property type="evidence" value="ECO:0007669"/>
    <property type="project" value="UniProtKB-KW"/>
</dbReference>
<keyword evidence="5" id="KW-0902">Two-component regulatory system</keyword>
<feature type="domain" description="Response regulatory" evidence="13">
    <location>
        <begin position="32"/>
        <end position="147"/>
    </location>
</feature>